<accession>A0A8E2AZA6</accession>
<dbReference type="Proteomes" id="UP000250043">
    <property type="component" value="Unassembled WGS sequence"/>
</dbReference>
<keyword evidence="3" id="KW-1185">Reference proteome</keyword>
<protein>
    <submittedName>
        <fullName evidence="2">DUF1688-domain-containing protein</fullName>
    </submittedName>
</protein>
<name>A0A8E2AZA6_9APHY</name>
<dbReference type="PANTHER" id="PTHR31687:SF3">
    <property type="entry name" value="PROTEIN URG3"/>
    <property type="match status" value="1"/>
</dbReference>
<proteinExistence type="predicted"/>
<dbReference type="PANTHER" id="PTHR31687">
    <property type="match status" value="1"/>
</dbReference>
<feature type="region of interest" description="Disordered" evidence="1">
    <location>
        <begin position="414"/>
        <end position="436"/>
    </location>
</feature>
<evidence type="ECO:0000313" key="3">
    <source>
        <dbReference type="Proteomes" id="UP000250043"/>
    </source>
</evidence>
<dbReference type="Pfam" id="PF07958">
    <property type="entry name" value="DUF1688"/>
    <property type="match status" value="1"/>
</dbReference>
<reference evidence="2 3" key="1">
    <citation type="submission" date="2016-07" db="EMBL/GenBank/DDBJ databases">
        <title>Draft genome of the white-rot fungus Obba rivulosa 3A-2.</title>
        <authorList>
            <consortium name="DOE Joint Genome Institute"/>
            <person name="Miettinen O."/>
            <person name="Riley R."/>
            <person name="Acob R."/>
            <person name="Barry K."/>
            <person name="Cullen D."/>
            <person name="De Vries R."/>
            <person name="Hainaut M."/>
            <person name="Hatakka A."/>
            <person name="Henrissat B."/>
            <person name="Hilden K."/>
            <person name="Kuo R."/>
            <person name="Labutti K."/>
            <person name="Lipzen A."/>
            <person name="Makela M.R."/>
            <person name="Sandor L."/>
            <person name="Spatafora J.W."/>
            <person name="Grigoriev I.V."/>
            <person name="Hibbett D.S."/>
        </authorList>
    </citation>
    <scope>NUCLEOTIDE SEQUENCE [LARGE SCALE GENOMIC DNA]</scope>
    <source>
        <strain evidence="2 3">3A-2</strain>
    </source>
</reference>
<dbReference type="OrthoDB" id="2153176at2759"/>
<evidence type="ECO:0000313" key="2">
    <source>
        <dbReference type="EMBL" id="OCH90827.1"/>
    </source>
</evidence>
<dbReference type="InterPro" id="IPR012469">
    <property type="entry name" value="DUF1688"/>
</dbReference>
<sequence length="436" mass="47657">MADSDLSLQQTAAYLRTLPAIRERCGRVHALATEGKLEYFEYDPAKEEDVAAFCIDIIKRDFGTNYTSIPPHGRWRHLDAGRPRVEPLIAKWKAAASPPDTKETCKRLIDLFLVSVLLDAGAGNTWTYHEKESGQNFMRSEGLGVASINMFEEGFFSGDSANPYQVDAEGLARITPERTAAAMQVSESNPMVGIEGRTSLLQNLSSALKANPTFFGPDARPGNMLDFLESESTTSGPTRVMHIFSLWKVLIEGLAPIWPARLTLAGVPLGDVWPCNALQPAARAEGDALVPFHKLTGWITYSLVEPIETVLGWSVEGREHMTGLPEYRNGGLLVDFGVLKLRPGAIPASFYPDPSSGIPKLPPSHPAVVEWRAMTVIELDRIADTIRRKLGLTAQQLSLAQVLESATWKGGREIAKQKRPATGGPPIDIQSDGTVF</sequence>
<gene>
    <name evidence="2" type="ORF">OBBRIDRAFT_792932</name>
</gene>
<dbReference type="EMBL" id="KV722397">
    <property type="protein sequence ID" value="OCH90827.1"/>
    <property type="molecule type" value="Genomic_DNA"/>
</dbReference>
<evidence type="ECO:0000256" key="1">
    <source>
        <dbReference type="SAM" id="MobiDB-lite"/>
    </source>
</evidence>
<dbReference type="AlphaFoldDB" id="A0A8E2AZA6"/>
<organism evidence="2 3">
    <name type="scientific">Obba rivulosa</name>
    <dbReference type="NCBI Taxonomy" id="1052685"/>
    <lineage>
        <taxon>Eukaryota</taxon>
        <taxon>Fungi</taxon>
        <taxon>Dikarya</taxon>
        <taxon>Basidiomycota</taxon>
        <taxon>Agaricomycotina</taxon>
        <taxon>Agaricomycetes</taxon>
        <taxon>Polyporales</taxon>
        <taxon>Gelatoporiaceae</taxon>
        <taxon>Obba</taxon>
    </lineage>
</organism>